<dbReference type="OrthoDB" id="9805855at2"/>
<dbReference type="SUPFAM" id="SSF161098">
    <property type="entry name" value="MetI-like"/>
    <property type="match status" value="1"/>
</dbReference>
<sequence>MIRYLFTRFLHALFVLWGAFTLSFVLLQVMPGDAVLVKFQDPELGLSPQQIADMRATYGADESAITQYAHVLGRTLHGNLGYSIETGLPVGQMLHAAYPTTLRLAIVSFTGALAFAAICCALAILLSGNPVGRYLAAAIGAIPGITSGIPVFWLEIVAIQLVSFHWKLIPVVGLSGWSAVLLPGLALAIPISAPLAQVFMAAAHRVEALPFIDVLRARGVSPLRILYAHILPNALPPTLTVSGLVFGEILAGAVVTETVFGLDGLGQLAQQAVASQDVAVLQAIILISVSGFVSIGFASEIIQPLLDPRIGRSARQRKY</sequence>
<protein>
    <submittedName>
        <fullName evidence="9">Peptide ABC transporter permease</fullName>
    </submittedName>
</protein>
<evidence type="ECO:0000256" key="6">
    <source>
        <dbReference type="ARBA" id="ARBA00023136"/>
    </source>
</evidence>
<dbReference type="RefSeq" id="WP_086638996.1">
    <property type="nucleotide sequence ID" value="NZ_JOPJ01000009.1"/>
</dbReference>
<dbReference type="InterPro" id="IPR035906">
    <property type="entry name" value="MetI-like_sf"/>
</dbReference>
<dbReference type="eggNOG" id="COG0601">
    <property type="taxonomic scope" value="Bacteria"/>
</dbReference>
<dbReference type="PANTHER" id="PTHR43163">
    <property type="entry name" value="DIPEPTIDE TRANSPORT SYSTEM PERMEASE PROTEIN DPPB-RELATED"/>
    <property type="match status" value="1"/>
</dbReference>
<dbReference type="Pfam" id="PF19300">
    <property type="entry name" value="BPD_transp_1_N"/>
    <property type="match status" value="1"/>
</dbReference>
<dbReference type="EMBL" id="JOPJ01000009">
    <property type="protein sequence ID" value="OUJ12857.1"/>
    <property type="molecule type" value="Genomic_DNA"/>
</dbReference>
<accession>A0A252BVH1</accession>
<feature type="transmembrane region" description="Helical" evidence="7">
    <location>
        <begin position="134"/>
        <end position="154"/>
    </location>
</feature>
<evidence type="ECO:0000256" key="2">
    <source>
        <dbReference type="ARBA" id="ARBA00022448"/>
    </source>
</evidence>
<evidence type="ECO:0000256" key="5">
    <source>
        <dbReference type="ARBA" id="ARBA00022989"/>
    </source>
</evidence>
<comment type="caution">
    <text evidence="9">The sequence shown here is derived from an EMBL/GenBank/DDBJ whole genome shotgun (WGS) entry which is preliminary data.</text>
</comment>
<dbReference type="PANTHER" id="PTHR43163:SF6">
    <property type="entry name" value="DIPEPTIDE TRANSPORT SYSTEM PERMEASE PROTEIN DPPB-RELATED"/>
    <property type="match status" value="1"/>
</dbReference>
<evidence type="ECO:0000259" key="8">
    <source>
        <dbReference type="PROSITE" id="PS50928"/>
    </source>
</evidence>
<gene>
    <name evidence="9" type="ORF">HK26_13345</name>
</gene>
<name>A0A252BVH1_9PROT</name>
<feature type="transmembrane region" description="Helical" evidence="7">
    <location>
        <begin position="278"/>
        <end position="298"/>
    </location>
</feature>
<dbReference type="Pfam" id="PF00528">
    <property type="entry name" value="BPD_transp_1"/>
    <property type="match status" value="1"/>
</dbReference>
<dbReference type="GO" id="GO:0055085">
    <property type="term" value="P:transmembrane transport"/>
    <property type="evidence" value="ECO:0007669"/>
    <property type="project" value="InterPro"/>
</dbReference>
<reference evidence="10" key="1">
    <citation type="submission" date="2014-06" db="EMBL/GenBank/DDBJ databases">
        <authorList>
            <person name="Winans N.J."/>
            <person name="Newell P.D."/>
            <person name="Douglas A.E."/>
        </authorList>
    </citation>
    <scope>NUCLEOTIDE SEQUENCE [LARGE SCALE GENOMIC DNA]</scope>
</reference>
<evidence type="ECO:0000313" key="10">
    <source>
        <dbReference type="Proteomes" id="UP000194931"/>
    </source>
</evidence>
<evidence type="ECO:0000256" key="1">
    <source>
        <dbReference type="ARBA" id="ARBA00004651"/>
    </source>
</evidence>
<organism evidence="9 10">
    <name type="scientific">Acetobacter okinawensis</name>
    <dbReference type="NCBI Taxonomy" id="1076594"/>
    <lineage>
        <taxon>Bacteria</taxon>
        <taxon>Pseudomonadati</taxon>
        <taxon>Pseudomonadota</taxon>
        <taxon>Alphaproteobacteria</taxon>
        <taxon>Acetobacterales</taxon>
        <taxon>Acetobacteraceae</taxon>
        <taxon>Acetobacter</taxon>
    </lineage>
</organism>
<dbReference type="STRING" id="1236501.GCA_000613865_03157"/>
<keyword evidence="4 7" id="KW-0812">Transmembrane</keyword>
<feature type="transmembrane region" description="Helical" evidence="7">
    <location>
        <begin position="174"/>
        <end position="196"/>
    </location>
</feature>
<comment type="subcellular location">
    <subcellularLocation>
        <location evidence="1 7">Cell membrane</location>
        <topology evidence="1 7">Multi-pass membrane protein</topology>
    </subcellularLocation>
</comment>
<dbReference type="Proteomes" id="UP000194931">
    <property type="component" value="Unassembled WGS sequence"/>
</dbReference>
<comment type="similarity">
    <text evidence="7">Belongs to the binding-protein-dependent transport system permease family.</text>
</comment>
<feature type="transmembrane region" description="Helical" evidence="7">
    <location>
        <begin position="104"/>
        <end position="127"/>
    </location>
</feature>
<dbReference type="InterPro" id="IPR000515">
    <property type="entry name" value="MetI-like"/>
</dbReference>
<keyword evidence="5 7" id="KW-1133">Transmembrane helix</keyword>
<proteinExistence type="inferred from homology"/>
<keyword evidence="6 7" id="KW-0472">Membrane</keyword>
<evidence type="ECO:0000256" key="4">
    <source>
        <dbReference type="ARBA" id="ARBA00022692"/>
    </source>
</evidence>
<dbReference type="AlphaFoldDB" id="A0A252BVH1"/>
<dbReference type="CDD" id="cd06261">
    <property type="entry name" value="TM_PBP2"/>
    <property type="match status" value="1"/>
</dbReference>
<feature type="transmembrane region" description="Helical" evidence="7">
    <location>
        <begin position="12"/>
        <end position="30"/>
    </location>
</feature>
<evidence type="ECO:0000256" key="3">
    <source>
        <dbReference type="ARBA" id="ARBA00022475"/>
    </source>
</evidence>
<dbReference type="PROSITE" id="PS50928">
    <property type="entry name" value="ABC_TM1"/>
    <property type="match status" value="1"/>
</dbReference>
<evidence type="ECO:0000256" key="7">
    <source>
        <dbReference type="RuleBase" id="RU363032"/>
    </source>
</evidence>
<keyword evidence="2 7" id="KW-0813">Transport</keyword>
<dbReference type="GO" id="GO:0005886">
    <property type="term" value="C:plasma membrane"/>
    <property type="evidence" value="ECO:0007669"/>
    <property type="project" value="UniProtKB-SubCell"/>
</dbReference>
<keyword evidence="3" id="KW-1003">Cell membrane</keyword>
<dbReference type="Gene3D" id="1.10.3720.10">
    <property type="entry name" value="MetI-like"/>
    <property type="match status" value="1"/>
</dbReference>
<feature type="domain" description="ABC transmembrane type-1" evidence="8">
    <location>
        <begin position="98"/>
        <end position="297"/>
    </location>
</feature>
<keyword evidence="10" id="KW-1185">Reference proteome</keyword>
<dbReference type="InterPro" id="IPR045621">
    <property type="entry name" value="BPD_transp_1_N"/>
</dbReference>
<evidence type="ECO:0000313" key="9">
    <source>
        <dbReference type="EMBL" id="OUJ12857.1"/>
    </source>
</evidence>